<dbReference type="InterPro" id="IPR051761">
    <property type="entry name" value="MLP-like_ligand-binding"/>
</dbReference>
<evidence type="ECO:0000313" key="3">
    <source>
        <dbReference type="Proteomes" id="UP001165190"/>
    </source>
</evidence>
<dbReference type="EMBL" id="BSYR01000003">
    <property type="protein sequence ID" value="GMI65007.1"/>
    <property type="molecule type" value="Genomic_DNA"/>
</dbReference>
<dbReference type="InterPro" id="IPR023393">
    <property type="entry name" value="START-like_dom_sf"/>
</dbReference>
<dbReference type="Gene3D" id="3.30.530.20">
    <property type="match status" value="1"/>
</dbReference>
<dbReference type="SUPFAM" id="SSF55961">
    <property type="entry name" value="Bet v1-like"/>
    <property type="match status" value="1"/>
</dbReference>
<keyword evidence="3" id="KW-1185">Reference proteome</keyword>
<dbReference type="GO" id="GO:0006952">
    <property type="term" value="P:defense response"/>
    <property type="evidence" value="ECO:0007669"/>
    <property type="project" value="InterPro"/>
</dbReference>
<dbReference type="SMART" id="SM01037">
    <property type="entry name" value="Bet_v_1"/>
    <property type="match status" value="1"/>
</dbReference>
<reference evidence="2" key="1">
    <citation type="submission" date="2023-05" db="EMBL/GenBank/DDBJ databases">
        <title>Genome and transcriptome analyses reveal genes involved in the formation of fine ridges on petal epidermal cells in Hibiscus trionum.</title>
        <authorList>
            <person name="Koshimizu S."/>
            <person name="Masuda S."/>
            <person name="Ishii T."/>
            <person name="Shirasu K."/>
            <person name="Hoshino A."/>
            <person name="Arita M."/>
        </authorList>
    </citation>
    <scope>NUCLEOTIDE SEQUENCE</scope>
    <source>
        <strain evidence="2">Hamamatsu line</strain>
    </source>
</reference>
<evidence type="ECO:0000313" key="2">
    <source>
        <dbReference type="EMBL" id="GMI65007.1"/>
    </source>
</evidence>
<gene>
    <name evidence="2" type="ORF">HRI_000170100</name>
</gene>
<dbReference type="Proteomes" id="UP001165190">
    <property type="component" value="Unassembled WGS sequence"/>
</dbReference>
<dbReference type="Pfam" id="PF00407">
    <property type="entry name" value="Bet_v_1"/>
    <property type="match status" value="1"/>
</dbReference>
<feature type="domain" description="Bet v I/Major latex protein" evidence="1">
    <location>
        <begin position="5"/>
        <end position="140"/>
    </location>
</feature>
<protein>
    <submittedName>
        <fullName evidence="2">MLP-like protein 28</fullName>
    </submittedName>
</protein>
<sequence>MASSALIDKLEADIEIKASAEQLSMLDHFLLFLSLHLLLATQETNYAFLEGKARTGKDTVEAIDPDKNSITFRKLEAEILREYKTIVYTIQASPKSEGSGSVVHLTLEYEKLHHGIGHPQALLQFLLDVSKDIGAYLTQPSKV</sequence>
<dbReference type="AlphaFoldDB" id="A0A9W7GTY2"/>
<dbReference type="PANTHER" id="PTHR31907">
    <property type="entry name" value="MLP-LIKE PROTEIN 423"/>
    <property type="match status" value="1"/>
</dbReference>
<evidence type="ECO:0000259" key="1">
    <source>
        <dbReference type="SMART" id="SM01037"/>
    </source>
</evidence>
<proteinExistence type="predicted"/>
<accession>A0A9W7GTY2</accession>
<organism evidence="2 3">
    <name type="scientific">Hibiscus trionum</name>
    <name type="common">Flower of an hour</name>
    <dbReference type="NCBI Taxonomy" id="183268"/>
    <lineage>
        <taxon>Eukaryota</taxon>
        <taxon>Viridiplantae</taxon>
        <taxon>Streptophyta</taxon>
        <taxon>Embryophyta</taxon>
        <taxon>Tracheophyta</taxon>
        <taxon>Spermatophyta</taxon>
        <taxon>Magnoliopsida</taxon>
        <taxon>eudicotyledons</taxon>
        <taxon>Gunneridae</taxon>
        <taxon>Pentapetalae</taxon>
        <taxon>rosids</taxon>
        <taxon>malvids</taxon>
        <taxon>Malvales</taxon>
        <taxon>Malvaceae</taxon>
        <taxon>Malvoideae</taxon>
        <taxon>Hibiscus</taxon>
    </lineage>
</organism>
<name>A0A9W7GTY2_HIBTR</name>
<comment type="caution">
    <text evidence="2">The sequence shown here is derived from an EMBL/GenBank/DDBJ whole genome shotgun (WGS) entry which is preliminary data.</text>
</comment>
<dbReference type="OrthoDB" id="1072116at2759"/>
<dbReference type="InterPro" id="IPR000916">
    <property type="entry name" value="Bet_v_I/MLP"/>
</dbReference>